<dbReference type="KEGG" id="mpf:MPUT_0243"/>
<evidence type="ECO:0000313" key="3">
    <source>
        <dbReference type="EMBL" id="AEM68626.1"/>
    </source>
</evidence>
<dbReference type="Proteomes" id="UP000008907">
    <property type="component" value="Chromosome"/>
</dbReference>
<protein>
    <submittedName>
        <fullName evidence="3">Lipoprotein</fullName>
    </submittedName>
</protein>
<evidence type="ECO:0000313" key="4">
    <source>
        <dbReference type="Proteomes" id="UP000008907"/>
    </source>
</evidence>
<keyword evidence="3" id="KW-0449">Lipoprotein</keyword>
<feature type="coiled-coil region" evidence="1">
    <location>
        <begin position="305"/>
        <end position="332"/>
    </location>
</feature>
<dbReference type="NCBIfam" id="TIGR04313">
    <property type="entry name" value="aro_clust_Mycop"/>
    <property type="match status" value="1"/>
</dbReference>
<dbReference type="EMBL" id="CP003021">
    <property type="protein sequence ID" value="AEM68626.1"/>
    <property type="molecule type" value="Genomic_DNA"/>
</dbReference>
<dbReference type="PROSITE" id="PS51257">
    <property type="entry name" value="PROKAR_LIPOPROTEIN"/>
    <property type="match status" value="1"/>
</dbReference>
<dbReference type="AlphaFoldDB" id="A0A7U3ZSA6"/>
<accession>A0A7U3ZSA6</accession>
<evidence type="ECO:0000256" key="2">
    <source>
        <dbReference type="SAM" id="SignalP"/>
    </source>
</evidence>
<name>A0A7U3ZSA6_MYCPK</name>
<keyword evidence="1" id="KW-0175">Coiled coil</keyword>
<keyword evidence="2" id="KW-0732">Signal</keyword>
<reference evidence="3 4" key="1">
    <citation type="journal article" date="2011" name="J. Bacteriol.">
        <title>Genome Sequence of Mycoplasma putrefaciens Type Strain KS1.</title>
        <authorList>
            <person name="Calcutt M.J."/>
            <person name="Foecking M.F."/>
        </authorList>
    </citation>
    <scope>NUCLEOTIDE SEQUENCE [LARGE SCALE GENOMIC DNA]</scope>
    <source>
        <strain evidence="4">ATCC 15718 / NCTC 10155 / C30 KS-1 / KS-1</strain>
    </source>
</reference>
<proteinExistence type="predicted"/>
<sequence length="471" mass="56421">MKKWLLSSLLLLIPLSSVSCQLNNNHQQNQPVINKNFYQYPAIQKLLTELFNNNQVLKNQYLNQQENYSDHKIANLEYLLTLLPIFNPRDIRNNVSNFYIINQKAKEVLTQLLNHDWYWFLKNLNQFEFNFNPYHDRYIGSELEKTLFELFTNQNLSKQLKQQFQVDSLLISLKSQIFSQIIEVDIKSHNKLLAQDQYQYKKALYLIYDQNKAIKLLKYKSAGIVKYQVFTDLFVFKNTNNLKEQITELENKIYQNRAKEISEEFAEIEPSYQKIVEEFKDEFLGDDSVSQINNHLRSKIRKPNSDKVKKDLEELNNAINQTFEKLDKLVQDKDGINKQDFNNWKEKTFVNKLLQNQYQKYFNSLKEELDDNYDSFVEKWSKKADELWNKLEEKLPEIDLNKKLKLSQKFSDEKCYSFLEANQYNDFLARTLDQINKVDSLKNIKSDQAGIIKILKNYKILRYSWRSIKWN</sequence>
<organism evidence="3 4">
    <name type="scientific">Mycoplasma putrefaciens (strain ATCC 15718 / NCTC 10155 / C30 KS-1 / KS-1)</name>
    <dbReference type="NCBI Taxonomy" id="743965"/>
    <lineage>
        <taxon>Bacteria</taxon>
        <taxon>Bacillati</taxon>
        <taxon>Mycoplasmatota</taxon>
        <taxon>Mollicutes</taxon>
        <taxon>Mycoplasmataceae</taxon>
        <taxon>Mycoplasma</taxon>
    </lineage>
</organism>
<feature type="signal peptide" evidence="2">
    <location>
        <begin position="1"/>
        <end position="19"/>
    </location>
</feature>
<gene>
    <name evidence="3" type="ordered locus">MPUT_0243</name>
</gene>
<evidence type="ECO:0000256" key="1">
    <source>
        <dbReference type="SAM" id="Coils"/>
    </source>
</evidence>
<dbReference type="RefSeq" id="WP_014034982.1">
    <property type="nucleotide sequence ID" value="NC_015946.1"/>
</dbReference>
<feature type="chain" id="PRO_5031262417" evidence="2">
    <location>
        <begin position="20"/>
        <end position="471"/>
    </location>
</feature>
<dbReference type="InterPro" id="IPR027593">
    <property type="entry name" value="Aro_clust"/>
</dbReference>